<dbReference type="InterPro" id="IPR036909">
    <property type="entry name" value="Cyt_c-like_dom_sf"/>
</dbReference>
<name>A0AAN1WI54_9GAMM</name>
<dbReference type="PROSITE" id="PS51007">
    <property type="entry name" value="CYTC"/>
    <property type="match status" value="1"/>
</dbReference>
<feature type="signal peptide" evidence="6">
    <location>
        <begin position="1"/>
        <end position="17"/>
    </location>
</feature>
<evidence type="ECO:0000256" key="6">
    <source>
        <dbReference type="SAM" id="SignalP"/>
    </source>
</evidence>
<reference evidence="8 9" key="1">
    <citation type="journal article" date="2022" name="IScience">
        <title>An ultrasensitive nanofiber-based assay for enzymatic hydrolysis and deep-sea microbial degradation of cellulose.</title>
        <authorList>
            <person name="Tsudome M."/>
            <person name="Tachioka M."/>
            <person name="Miyazaki M."/>
            <person name="Uchimura K."/>
            <person name="Tsuda M."/>
            <person name="Takaki Y."/>
            <person name="Deguchi S."/>
        </authorList>
    </citation>
    <scope>NUCLEOTIDE SEQUENCE [LARGE SCALE GENOMIC DNA]</scope>
    <source>
        <strain evidence="8 9">GE09</strain>
    </source>
</reference>
<evidence type="ECO:0000256" key="3">
    <source>
        <dbReference type="ARBA" id="ARBA00023004"/>
    </source>
</evidence>
<evidence type="ECO:0000256" key="2">
    <source>
        <dbReference type="ARBA" id="ARBA00022723"/>
    </source>
</evidence>
<evidence type="ECO:0000256" key="4">
    <source>
        <dbReference type="PROSITE-ProRule" id="PRU00433"/>
    </source>
</evidence>
<protein>
    <recommendedName>
        <fullName evidence="7">Cytochrome c domain-containing protein</fullName>
    </recommendedName>
</protein>
<keyword evidence="2 4" id="KW-0479">Metal-binding</keyword>
<evidence type="ECO:0000259" key="7">
    <source>
        <dbReference type="PROSITE" id="PS51007"/>
    </source>
</evidence>
<sequence length="4187" mass="448886">MKLLSRALPLMFTVYLAGCGSSGGDDEPIVARSSTPANAGNSSSAALSSSEPAATSSVTVSSSSVASSSSAISSVPAPASSSDAASSSSEASNDAPSSSSVASSSIAASSEASSEAVADSPVTLQGKVTTFPTASTDSSSNKVGVQKAGGIANYYSKLRRAGEEGAKSNLTSQDMVNARALVSLFLLSDTEFTTPIATVKTDADGDYQVRAKDVKGYLVQTNKVSQDASDDEIIAAFRLLGKLQVRALVVKEDNGVQRALAIQSIADPVPPEGQDLPAPVAVNPIVHSVVRGIVNQIRATINSLKDMGVAADVVDQLAATVVDNVAATIIDVVAAAADDIIQIPEGQSIESVVKAQEDEFEINLPADEIESLNVLVSSEEEELTEEQITGLEENTIKAEEIIALEDSTLGTSLGSESQGLLSSLDSVLSESINTTVDAKIEEDAALLFGVGAEDQAALDAKLAEQALQKAKQLKIALQRFFLSMGLGVVLEQNAAGDAAVVALNVQAPFFISNCELPGGQGFGDRGIRLFKVGAGTLDDDSEFSGVKPACGETASDSRPVAQALSEVAAALPSQDDIDAAFERIALDSVANSVDDFVASKEDYELIDQVRLYHELDGRLSAATLVSEAVITTLVTNRDVTVNIGYLAKVLANNFKWAREKVNVTPEGFPIFTGRTELLATGARTVESSELVRALSLTLADDPSAAAKFLTERLSFYAQFSPDAVQSAIERKRYESGDSFDVIAALSSVYPTVPEGYRDLVIGAVNGAVNTPGAPAYRVARERVARGLTSAVPSVLFGQTLTSESAINIRSALFFMDLIIKSEFLIEKDKGYFTALNLPDIGERYVPNFENYKFMRPNDSVSMGTLVSSLLNITQIDNGEFFKSLSTLLAVGLSDLPVIPEFKEQNIEELEADLGGRAELVSATCTIENFDGTDPSDKGLELNVFPVEINPETGEFFKGDILSEVTLSSEIVDGSGAVRRTYTISSIPSKSGDQFGRDYVIRLKIPGYQNELPELFIFVDGYAENINLCDAQFPLFIGPDQQFAAIPGLGLMADQMRFDGAGNETPEGVDLSNFELPGAPVYVSGFEEEQALGLADFYFESDVAGYVLTGAQGVGFAPLFGEYQNGQLVLSIEADAGLEPLFGMHSIQSTNLRGVVETLLANELLLEPEIAIDSNLDNWQYDRLYLMRDRKGLYWVIELRFLDFFIEPNGEEAGFIDIGFAGISNVGNLDIPEAGFDDFSGAPTDGADVNYGPMYNYMAYGDWLVIESPMDYAGPHLLPAEQLAFGGSQDDYTQLAAATDGIVIRYASEHFEEKIISASDFDTAFGNPPDYSAIPVRIDAGREGITFVNLSFNKQDRKYVMTPSPENAKNFVTNLKHNNIIAIFDNNVNDGATPVYLARVIRDKPAGDPWANFELSLEIVPFMPSADGEIGPEEVVCFVEETRPCPSDQPNLYLSSALTTSVGVVFDSDYDGVPFVFDPNDQDPNIPGSPVVNAPENGDGGGNGEGVNVFVLAESVADVGTVKSFLLETHNVYPGDIKAVTLKSDLFGSESDQQVVFTCTPPKLDSSTGNFIDFQCSARDLAGDVTITQHSKTGDQIAYQLIAPEATLIELGNRADIEYVVSYRAPIDLNGNAFMCGTEVCPARPNSTGKLTVRIPTTVAVISDMRVTLGTDEPKDFGGLTSLDVTREFTMTGATIKGAKEYELNVFCAGSLPGEDFLPEEYMHFYAPAFDAAGQSVRPEFFLQLPWLGGRSCDFTLEAALENDAGDFVGVSLLRFDDVVISGGAGSGGDFVDNEIKVEVGQSLCLSASDGATVVSKENCDTDSTLFTLLDTVVDSAADASAIVELGENVTEAFADGSRKDLTGGRLTANATVTFNVNLDVPEDVDIEAPTCGVISGDEFSNTCFDHDVTDVLTEFFVVSPEGDSLMLADALPIDLQFAGGELLDLSGEIPLTSSGFYALVDPLNGEKIMEIGVDAFIDADGASEVFAHFTLTAGGNEYHGEGDNTLDLSSPGYLFVSHNSGQPVDFDIRFVRDGVIKLAWFMPPPRKALEGEHDIDGDGNTDITLSYSAELRDWSFVFTDAAKRVEYFGFNGPEVLEAETDGSYSATIAEDTGFADFMVVLDNTQYQLYVQFEHDGQGFLEWFEIYGQPTDPGGNPGECYDCPQSLFEFVFKDGHPLSLFDGGDLGLNTDDNGAALLNFEIVGDEIVITLADGVSTEAYLGFYDFELGEYIEGASTSIPLGQGALQFISFDNNGVLWDLEVFDTGFDVVVRVFEGYQPPTDPHYPEPEKRDTDRDGWFDREDNCVIVPNEDQMDTDGNGLGDACEAVGPEIDGIYMAELTQQEGSEVFDEDTGACVIADDERLLIAVHSMGSQLFIHEVGDDPMDGLHGVMAADGSFSVMGGDAFYSAGGFYDVTNGTFSFDFTETEYPYGYDEGYSSSFDDGSSVASTDAQSGDGQVAETESSADPSSASAGAIGCTESVAVFAYGPDAVNEQAVFTNGGVTWFDYDLREDFGAVSLDVDYGIVLDNVPEETFYWDFEAQAWVDGEIDLEYFVTDTAIVPSDDLYAITGYGAEGEVGVLQPTSNGQWVENVQTLVELEAFDISGMAIENVVGPLANGTSNEVFSDGAMAYITTLTAESTSYSFDCDHHQEADITLVCNNSFVIDWLEDVDGNIDPILAASLDDLIAMSSDMDMSESEADSSNGASSSAAADATMKTMADENGMAMTGVYVGRGFDEYGEFSIHAHITSDDGTALGANLMVHYIAHYHYDYGMPPMVMATGDAMLEVRGDIELISFIYPSELVDEIEARDNGGFILVESELDQMPLVRRGSIELAGEEEMALTLNVVAREDIIVDFALTLPEPSEPNCDAYPEDCYPPEYCDPALEDCYPPEDCDSTMADCYPPEGCDPRTEMCEPPKDCELTAEGCYPSEGCTDGSEDCAPPMPMAIDFDDDGLFGREDNCVLVYNPEQEDTNENGIGDACESVGFEISGVYLATLAPAEGSEEYDEETASCEAAEGHKSLLFVETVGSQLFIHPEGADHKIHALLFDDGSFEIIDRENFVASGEFYDSTEDVLGFDFTSTSGEEAVELCTSRMSVNALPPVAINEQDVVSVGGINWFWSDGGSAAGYFDVDYGVITDDGLEESFSWDYETAAWIAWDNSDAEYFLTINGVVLSDDLNQITGYGENGELATLQPTSFGSGIEGVTRTVELEGFDISGMQIRDVVGDIAKGVAHDAAFSDGAMAYVTELTTDATAYMFECDQLWDSWSQDNLVCANGVVLDWNDETSADGDMTTTWEVPVLAESLAELVSAEDLFSYDLPSIMLGEHYDGEVHSSIEVIITSLDGTVMGEGLTANYVHFMNDNGEETAELVAAQALAVSYVGNTEVIELTHPEDIKELLEHEASAIFVDSTEEDMPVVRLANVSFAGDVEMALTFNAIARDDVVLGFYLSMEGEPCDSTSGDCMPPEDCDPMTEDCMPPEDCDPMTEDCMPPEDCDPMTEDCMPHEDCDPAVETCTPPEDCDPAVADCMPPEDCDPAVETCTPPEDCDPALEDCTPPEDCDPMTEDCMPHEDCDPAVETCAPPEDCDPAVDECAPPSVGDAEQGKLEYDAKCAHCHGADGTSQFSSFENSIIVPLREAYMDMSFLVEYNATQMPFGTASTCIDKCAEDVSAYVMALNNVGTPGGGVSAGFPMKLAVSSPLASVEVQTDAQASQKVRHALDIEMLLSTVLASPSALANYLDVADFFRTAQNAQDCYGPTLNYEEHPDGTAGNSGQLPSGDLGIWRETMPDDNDDGVEEACAAAQLNAQMDAVESRSTMALAVLAAMKANYDATGDADISADLPVGMDSSGVDFSVEEIDDGTLSSYYITLLADYNDDGVDEEVSITLLHEQDETSEHAYEGLLTLEIKDTFNGGNCGMGENDVTRYTSVHYVKNAETDLRLQSREAQFCGNADDDSVTHGAFSESVQGQSVYVTGFVLSPLADWSDNFSVFTAAYDPTAADGELDGRYTYTWQAGNFDSHARILDVGLSAGVAGESWFGYGNRVQDVTAVNEFGIIGGFICNWAGPNGDHTLMDYAQRQHLSLDTTAGIYTVNDNGSSSNITYAPTNSCEYDGTGSFIYDRDLDGDIFNETTDTLIVDDGATLSLDLLAVDHPGDFTGDVDAANDVPDIWEVITNARGFSLPAYPATP</sequence>
<dbReference type="SUPFAM" id="SSF103647">
    <property type="entry name" value="TSP type-3 repeat"/>
    <property type="match status" value="2"/>
</dbReference>
<evidence type="ECO:0000256" key="5">
    <source>
        <dbReference type="SAM" id="MobiDB-lite"/>
    </source>
</evidence>
<dbReference type="KEGG" id="marq:MARGE09_P2239"/>
<keyword evidence="9" id="KW-1185">Reference proteome</keyword>
<feature type="region of interest" description="Disordered" evidence="5">
    <location>
        <begin position="27"/>
        <end position="101"/>
    </location>
</feature>
<feature type="chain" id="PRO_5042854299" description="Cytochrome c domain-containing protein" evidence="6">
    <location>
        <begin position="18"/>
        <end position="4187"/>
    </location>
</feature>
<dbReference type="RefSeq" id="WP_236982105.1">
    <property type="nucleotide sequence ID" value="NZ_AP023086.1"/>
</dbReference>
<dbReference type="SUPFAM" id="SSF46626">
    <property type="entry name" value="Cytochrome c"/>
    <property type="match status" value="1"/>
</dbReference>
<accession>A0AAN1WI54</accession>
<feature type="region of interest" description="Disordered" evidence="5">
    <location>
        <begin position="2441"/>
        <end position="2471"/>
    </location>
</feature>
<dbReference type="InterPro" id="IPR009056">
    <property type="entry name" value="Cyt_c-like_dom"/>
</dbReference>
<evidence type="ECO:0000256" key="1">
    <source>
        <dbReference type="ARBA" id="ARBA00022617"/>
    </source>
</evidence>
<feature type="compositionally biased region" description="Polar residues" evidence="5">
    <location>
        <begin position="2446"/>
        <end position="2455"/>
    </location>
</feature>
<dbReference type="GO" id="GO:0005509">
    <property type="term" value="F:calcium ion binding"/>
    <property type="evidence" value="ECO:0007669"/>
    <property type="project" value="InterPro"/>
</dbReference>
<dbReference type="Gene3D" id="4.10.1080.10">
    <property type="entry name" value="TSP type-3 repeat"/>
    <property type="match status" value="2"/>
</dbReference>
<dbReference type="InterPro" id="IPR028974">
    <property type="entry name" value="TSP_type-3_rpt"/>
</dbReference>
<proteinExistence type="predicted"/>
<organism evidence="8 9">
    <name type="scientific">Marinagarivorans cellulosilyticus</name>
    <dbReference type="NCBI Taxonomy" id="2721545"/>
    <lineage>
        <taxon>Bacteria</taxon>
        <taxon>Pseudomonadati</taxon>
        <taxon>Pseudomonadota</taxon>
        <taxon>Gammaproteobacteria</taxon>
        <taxon>Cellvibrionales</taxon>
        <taxon>Cellvibrionaceae</taxon>
        <taxon>Marinagarivorans</taxon>
    </lineage>
</organism>
<keyword evidence="3 4" id="KW-0408">Iron</keyword>
<evidence type="ECO:0000313" key="9">
    <source>
        <dbReference type="Proteomes" id="UP001320119"/>
    </source>
</evidence>
<feature type="compositionally biased region" description="Low complexity" evidence="5">
    <location>
        <begin position="33"/>
        <end position="101"/>
    </location>
</feature>
<dbReference type="Proteomes" id="UP001320119">
    <property type="component" value="Chromosome"/>
</dbReference>
<keyword evidence="6" id="KW-0732">Signal</keyword>
<evidence type="ECO:0000313" key="8">
    <source>
        <dbReference type="EMBL" id="BCD98038.1"/>
    </source>
</evidence>
<dbReference type="Gene3D" id="1.10.760.10">
    <property type="entry name" value="Cytochrome c-like domain"/>
    <property type="match status" value="1"/>
</dbReference>
<gene>
    <name evidence="8" type="ORF">MARGE09_P2239</name>
</gene>
<dbReference type="EMBL" id="AP023086">
    <property type="protein sequence ID" value="BCD98038.1"/>
    <property type="molecule type" value="Genomic_DNA"/>
</dbReference>
<feature type="domain" description="Cytochrome c" evidence="7">
    <location>
        <begin position="3599"/>
        <end position="3677"/>
    </location>
</feature>
<feature type="region of interest" description="Disordered" evidence="5">
    <location>
        <begin position="3758"/>
        <end position="3778"/>
    </location>
</feature>
<dbReference type="GO" id="GO:0009055">
    <property type="term" value="F:electron transfer activity"/>
    <property type="evidence" value="ECO:0007669"/>
    <property type="project" value="InterPro"/>
</dbReference>
<keyword evidence="1 4" id="KW-0349">Heme</keyword>
<feature type="compositionally biased region" description="Low complexity" evidence="5">
    <location>
        <begin position="2459"/>
        <end position="2471"/>
    </location>
</feature>
<dbReference type="GO" id="GO:0020037">
    <property type="term" value="F:heme binding"/>
    <property type="evidence" value="ECO:0007669"/>
    <property type="project" value="InterPro"/>
</dbReference>